<feature type="transmembrane region" description="Helical" evidence="5">
    <location>
        <begin position="850"/>
        <end position="870"/>
    </location>
</feature>
<organism evidence="9">
    <name type="scientific">Taenia asiatica</name>
    <name type="common">Asian tapeworm</name>
    <dbReference type="NCBI Taxonomy" id="60517"/>
    <lineage>
        <taxon>Eukaryota</taxon>
        <taxon>Metazoa</taxon>
        <taxon>Spiralia</taxon>
        <taxon>Lophotrochozoa</taxon>
        <taxon>Platyhelminthes</taxon>
        <taxon>Cestoda</taxon>
        <taxon>Eucestoda</taxon>
        <taxon>Cyclophyllidea</taxon>
        <taxon>Taeniidae</taxon>
        <taxon>Taenia</taxon>
    </lineage>
</organism>
<proteinExistence type="predicted"/>
<evidence type="ECO:0000256" key="2">
    <source>
        <dbReference type="ARBA" id="ARBA00022692"/>
    </source>
</evidence>
<feature type="domain" description="TRPM-like" evidence="6">
    <location>
        <begin position="541"/>
        <end position="788"/>
    </location>
</feature>
<dbReference type="SUPFAM" id="SSF48403">
    <property type="entry name" value="Ankyrin repeat"/>
    <property type="match status" value="1"/>
</dbReference>
<dbReference type="GO" id="GO:0005886">
    <property type="term" value="C:plasma membrane"/>
    <property type="evidence" value="ECO:0007669"/>
    <property type="project" value="TreeGrafter"/>
</dbReference>
<dbReference type="Pfam" id="PF25508">
    <property type="entry name" value="TRPM2"/>
    <property type="match status" value="1"/>
</dbReference>
<evidence type="ECO:0000313" key="8">
    <source>
        <dbReference type="Proteomes" id="UP000282613"/>
    </source>
</evidence>
<dbReference type="Pfam" id="PF12796">
    <property type="entry name" value="Ank_2"/>
    <property type="match status" value="1"/>
</dbReference>
<dbReference type="PANTHER" id="PTHR13800:SF12">
    <property type="entry name" value="TRANSIENT RECEPTOR POTENTIAL CATION CHANNEL SUBFAMILY M MEMBER-LIKE 2"/>
    <property type="match status" value="1"/>
</dbReference>
<keyword evidence="3 5" id="KW-1133">Transmembrane helix</keyword>
<evidence type="ECO:0000256" key="1">
    <source>
        <dbReference type="ARBA" id="ARBA00004141"/>
    </source>
</evidence>
<dbReference type="STRING" id="60517.A0A158R6N0"/>
<evidence type="ECO:0000259" key="6">
    <source>
        <dbReference type="Pfam" id="PF25508"/>
    </source>
</evidence>
<name>A0A158R6N0_TAEAS</name>
<dbReference type="OrthoDB" id="6240031at2759"/>
<dbReference type="InterPro" id="IPR050927">
    <property type="entry name" value="TRPM"/>
</dbReference>
<gene>
    <name evidence="7" type="ORF">TASK_LOCUS543</name>
</gene>
<dbReference type="InterPro" id="IPR036770">
    <property type="entry name" value="Ankyrin_rpt-contain_sf"/>
</dbReference>
<sequence>MSSFRLRQNPPLVCNNISTPLTGGRTEAINLDSAFYGFSGTVLTQPEITRLIDSMRRDEVNAFEDFRFERIQHFRANVILSQLPEEVSAVHICGALGDYAGLRKLLKANFNLASQDIMGRTALHYATQTNLPMVVMLLSKDPTLLCIQDKFGKLPVDYCLSYRHQDIFNFLNEQLKASSSAFLTDGAEAEMDVVLTVPNFYIQLLCDFFVFGMLQVLDVDQRVTENNLSIALNFEAYLCTQIKPLYCHNGQTYCECCDDVYSHEVFSGNAVLDELVASRKERFIKRPTNTFGQFETPCSNVMAEGSTQVEFPQRGPKTELHTPLAPYHTRYLFVDSGPKNGIHCIQEFRTRMEAWLSTMTFCPNSCDLIYNTPVCGILVAGRPEDALGVCEALKCNIPFVVVAVSAYPLLGDSGGLASIIDQYLSETKYMREISQPYTNEATGILEADHERLLEIMMRYWPEATLGEDLTALVTTIIGWSHLMQFFFAESDSDASLDGKIVSALINPALFQGASKKQSWKPRLNLAMELNKTDIVLEGILDESSWTLEEISPFVKCCLLANKPRFLRLFCDAGLQMYEFADQKTVEELFTIEARSNTVEGRALKQFFLDHLHKMPSNITVGVAKQTLKIMMGRKYFTHAVRSDRRSRHVMRKLKEASLNQQADATIRSPYLHENESYLQYLYLWALASKRYEIARYLLMMLTDITAAALFGASFLRRKARIARSPTEIEESHYYSLVFENIALSILNQCYSSNAERTMQLLIMERQTFEQLSCFVIAAEGNCKHFMEHQACQEYLDRVWARTLLVRDISIKFFFSLFVGIVCPPAIPFIADYDESKYAQKYSDNVDDVAYTVLFCLAAFNLQFEFTFANYSRMAAELTTIVMTTAHFIDHVKNALTNWASCRDFISQRINQFSLVAFAFYAVGVSLQVIFTLSTRGSFGFEQFSRISLAFGASIALQQLLQLLSIHHYIGPKLQMIRKMGHIKLLTKVVRKLSGDPYYYGILSAFEEKSFRSSPTRERQLINWEKLNALIVTMGENYNEETVEKRSVERSSRGPTRAHQEGRWHLFHRLRPADIRTRYKKTMLEQKIENIDEALESIMAFVSPLIFECFLKPHQSRRVANSLMLSRQSLCSGNEDRDFPVSFQWQNHQVAFYATLTSDITPRSLDPPIPWDVSFPEYSPIRWQPSNHQIPAWEITIGETSLSTSETSHAPCRLLEVDATAMTTGSKTAPQNPEGRVGIAGKGLLPQFGGNSTCIVVVERCGFNDTEEVLLLRGVRAQAQFPWFLYQHGKDCSQISCYKELVRGFCEQIVEVGRKSEVIDPAALQRFVATYNEHIFKIKGAMTTWARLDDLPPMRKSHLEGLKAIHLD</sequence>
<evidence type="ECO:0000256" key="3">
    <source>
        <dbReference type="ARBA" id="ARBA00022989"/>
    </source>
</evidence>
<feature type="transmembrane region" description="Helical" evidence="5">
    <location>
        <begin position="696"/>
        <end position="715"/>
    </location>
</feature>
<dbReference type="InterPro" id="IPR057366">
    <property type="entry name" value="TRPM-like"/>
</dbReference>
<evidence type="ECO:0000256" key="5">
    <source>
        <dbReference type="SAM" id="Phobius"/>
    </source>
</evidence>
<keyword evidence="4 5" id="KW-0472">Membrane</keyword>
<evidence type="ECO:0000313" key="9">
    <source>
        <dbReference type="WBParaSite" id="TASK_0000054201-mRNA-1"/>
    </source>
</evidence>
<comment type="subcellular location">
    <subcellularLocation>
        <location evidence="1">Membrane</location>
        <topology evidence="1">Multi-pass membrane protein</topology>
    </subcellularLocation>
</comment>
<protein>
    <submittedName>
        <fullName evidence="9">ANK_REP_REGION domain-containing protein</fullName>
    </submittedName>
</protein>
<feature type="transmembrane region" description="Helical" evidence="5">
    <location>
        <begin position="912"/>
        <end position="934"/>
    </location>
</feature>
<keyword evidence="8" id="KW-1185">Reference proteome</keyword>
<keyword evidence="2 5" id="KW-0812">Transmembrane</keyword>
<reference evidence="9" key="1">
    <citation type="submission" date="2016-04" db="UniProtKB">
        <authorList>
            <consortium name="WormBaseParasite"/>
        </authorList>
    </citation>
    <scope>IDENTIFICATION</scope>
</reference>
<dbReference type="Gene3D" id="1.25.40.20">
    <property type="entry name" value="Ankyrin repeat-containing domain"/>
    <property type="match status" value="1"/>
</dbReference>
<dbReference type="Proteomes" id="UP000282613">
    <property type="component" value="Unassembled WGS sequence"/>
</dbReference>
<evidence type="ECO:0000313" key="7">
    <source>
        <dbReference type="EMBL" id="VDK21227.1"/>
    </source>
</evidence>
<feature type="transmembrane region" description="Helical" evidence="5">
    <location>
        <begin position="812"/>
        <end position="830"/>
    </location>
</feature>
<dbReference type="InterPro" id="IPR002110">
    <property type="entry name" value="Ankyrin_rpt"/>
</dbReference>
<dbReference type="PANTHER" id="PTHR13800">
    <property type="entry name" value="TRANSIENT RECEPTOR POTENTIAL CATION CHANNEL, SUBFAMILY M, MEMBER 6"/>
    <property type="match status" value="1"/>
</dbReference>
<dbReference type="GO" id="GO:0099604">
    <property type="term" value="F:ligand-gated calcium channel activity"/>
    <property type="evidence" value="ECO:0007669"/>
    <property type="project" value="TreeGrafter"/>
</dbReference>
<accession>A0A158R6N0</accession>
<dbReference type="Pfam" id="PF25969">
    <property type="entry name" value="NUDT9_N"/>
    <property type="match status" value="1"/>
</dbReference>
<reference evidence="7 8" key="2">
    <citation type="submission" date="2018-11" db="EMBL/GenBank/DDBJ databases">
        <authorList>
            <consortium name="Pathogen Informatics"/>
        </authorList>
    </citation>
    <scope>NUCLEOTIDE SEQUENCE [LARGE SCALE GENOMIC DNA]</scope>
</reference>
<dbReference type="WBParaSite" id="TASK_0000054201-mRNA-1">
    <property type="protein sequence ID" value="TASK_0000054201-mRNA-1"/>
    <property type="gene ID" value="TASK_0000054201"/>
</dbReference>
<evidence type="ECO:0000256" key="4">
    <source>
        <dbReference type="ARBA" id="ARBA00023136"/>
    </source>
</evidence>
<dbReference type="EMBL" id="UYRS01000073">
    <property type="protein sequence ID" value="VDK21227.1"/>
    <property type="molecule type" value="Genomic_DNA"/>
</dbReference>